<dbReference type="KEGG" id="amr:AM1_0397"/>
<dbReference type="STRING" id="329726.AM1_0397"/>
<sequence length="100" mass="11500">MGERAQAYSQITNPEEHAKAIVEITSCLKSFRDRYAEFLSSEDLQRLKVYLQAMQEIIDSNEKVKATISALDDLFASWHERFDEQEMYESSALVAEIFGS</sequence>
<dbReference type="AlphaFoldDB" id="B0CAW4"/>
<protein>
    <submittedName>
        <fullName evidence="1">Uncharacterized protein</fullName>
    </submittedName>
</protein>
<organism evidence="1 2">
    <name type="scientific">Acaryochloris marina (strain MBIC 11017)</name>
    <dbReference type="NCBI Taxonomy" id="329726"/>
    <lineage>
        <taxon>Bacteria</taxon>
        <taxon>Bacillati</taxon>
        <taxon>Cyanobacteriota</taxon>
        <taxon>Cyanophyceae</taxon>
        <taxon>Acaryochloridales</taxon>
        <taxon>Acaryochloridaceae</taxon>
        <taxon>Acaryochloris</taxon>
    </lineage>
</organism>
<keyword evidence="2" id="KW-1185">Reference proteome</keyword>
<dbReference type="EMBL" id="CP000828">
    <property type="protein sequence ID" value="ABW25454.1"/>
    <property type="molecule type" value="Genomic_DNA"/>
</dbReference>
<reference evidence="1 2" key="1">
    <citation type="journal article" date="2008" name="Proc. Natl. Acad. Sci. U.S.A.">
        <title>Niche adaptation and genome expansion in the chlorophyll d-producing cyanobacterium Acaryochloris marina.</title>
        <authorList>
            <person name="Swingley W.D."/>
            <person name="Chen M."/>
            <person name="Cheung P.C."/>
            <person name="Conrad A.L."/>
            <person name="Dejesa L.C."/>
            <person name="Hao J."/>
            <person name="Honchak B.M."/>
            <person name="Karbach L.E."/>
            <person name="Kurdoglu A."/>
            <person name="Lahiri S."/>
            <person name="Mastrian S.D."/>
            <person name="Miyashita H."/>
            <person name="Page L."/>
            <person name="Ramakrishna P."/>
            <person name="Satoh S."/>
            <person name="Sattley W.M."/>
            <person name="Shimada Y."/>
            <person name="Taylor H.L."/>
            <person name="Tomo T."/>
            <person name="Tsuchiya T."/>
            <person name="Wang Z.T."/>
            <person name="Raymond J."/>
            <person name="Mimuro M."/>
            <person name="Blankenship R.E."/>
            <person name="Touchman J.W."/>
        </authorList>
    </citation>
    <scope>NUCLEOTIDE SEQUENCE [LARGE SCALE GENOMIC DNA]</scope>
    <source>
        <strain evidence="2">MBIC 11017</strain>
    </source>
</reference>
<name>B0CAW4_ACAM1</name>
<evidence type="ECO:0000313" key="1">
    <source>
        <dbReference type="EMBL" id="ABW25454.1"/>
    </source>
</evidence>
<proteinExistence type="predicted"/>
<accession>B0CAW4</accession>
<evidence type="ECO:0000313" key="2">
    <source>
        <dbReference type="Proteomes" id="UP000000268"/>
    </source>
</evidence>
<dbReference type="HOGENOM" id="CLU_2299500_0_0_3"/>
<gene>
    <name evidence="1" type="ordered locus">AM1_0397</name>
</gene>
<dbReference type="Proteomes" id="UP000000268">
    <property type="component" value="Chromosome"/>
</dbReference>